<dbReference type="GO" id="GO:0020037">
    <property type="term" value="F:heme binding"/>
    <property type="evidence" value="ECO:0007669"/>
    <property type="project" value="InterPro"/>
</dbReference>
<dbReference type="Pfam" id="PF05992">
    <property type="entry name" value="SbmA_BacA"/>
    <property type="match status" value="1"/>
</dbReference>
<dbReference type="PANTHER" id="PTHR30555:SF0">
    <property type="entry name" value="CATALASE-PEROXIDASE"/>
    <property type="match status" value="1"/>
</dbReference>
<dbReference type="PANTHER" id="PTHR30555">
    <property type="entry name" value="HYDROPEROXIDASE I, BIFUNCTIONAL CATALASE-PEROXIDASE"/>
    <property type="match status" value="1"/>
</dbReference>
<dbReference type="SUPFAM" id="SSF48113">
    <property type="entry name" value="Heme-dependent peroxidases"/>
    <property type="match status" value="1"/>
</dbReference>
<evidence type="ECO:0000256" key="5">
    <source>
        <dbReference type="ARBA" id="ARBA00022723"/>
    </source>
</evidence>
<keyword evidence="9 10" id="KW-0472">Membrane</keyword>
<keyword evidence="7" id="KW-0560">Oxidoreductase</keyword>
<dbReference type="GO" id="GO:0004096">
    <property type="term" value="F:catalase activity"/>
    <property type="evidence" value="ECO:0007669"/>
    <property type="project" value="InterPro"/>
</dbReference>
<evidence type="ECO:0000256" key="2">
    <source>
        <dbReference type="ARBA" id="ARBA00022559"/>
    </source>
</evidence>
<dbReference type="GO" id="GO:0005524">
    <property type="term" value="F:ATP binding"/>
    <property type="evidence" value="ECO:0007669"/>
    <property type="project" value="InterPro"/>
</dbReference>
<dbReference type="GO" id="GO:0005829">
    <property type="term" value="C:cytosol"/>
    <property type="evidence" value="ECO:0007669"/>
    <property type="project" value="TreeGrafter"/>
</dbReference>
<comment type="caution">
    <text evidence="11">The sequence shown here is derived from an EMBL/GenBank/DDBJ whole genome shotgun (WGS) entry which is preliminary data.</text>
</comment>
<keyword evidence="3" id="KW-0349">Heme</keyword>
<keyword evidence="5" id="KW-0479">Metal-binding</keyword>
<evidence type="ECO:0000256" key="10">
    <source>
        <dbReference type="SAM" id="Phobius"/>
    </source>
</evidence>
<dbReference type="InterPro" id="IPR036640">
    <property type="entry name" value="ABC1_TM_sf"/>
</dbReference>
<comment type="cofactor">
    <cofactor evidence="1">
        <name>heme b</name>
        <dbReference type="ChEBI" id="CHEBI:60344"/>
    </cofactor>
</comment>
<protein>
    <submittedName>
        <fullName evidence="11">Peptide antibiotic transporter SbmA</fullName>
    </submittedName>
</protein>
<dbReference type="Gene3D" id="1.10.520.10">
    <property type="match status" value="1"/>
</dbReference>
<keyword evidence="6 10" id="KW-1133">Transmembrane helix</keyword>
<gene>
    <name evidence="11" type="primary">sbmA</name>
    <name evidence="11" type="ORF">GALL_427410</name>
</gene>
<dbReference type="GO" id="GO:1904680">
    <property type="term" value="F:peptide transmembrane transporter activity"/>
    <property type="evidence" value="ECO:0007669"/>
    <property type="project" value="InterPro"/>
</dbReference>
<evidence type="ECO:0000256" key="8">
    <source>
        <dbReference type="ARBA" id="ARBA00023004"/>
    </source>
</evidence>
<dbReference type="AlphaFoldDB" id="A0A1J5Q6S9"/>
<dbReference type="GO" id="GO:0015833">
    <property type="term" value="P:peptide transport"/>
    <property type="evidence" value="ECO:0007669"/>
    <property type="project" value="InterPro"/>
</dbReference>
<keyword evidence="8" id="KW-0408">Iron</keyword>
<sequence>MKQKYGAKLSWADLFILAGNCALESMGFKTFGFGGGRVDIWEPEEDIYWGTEDTWLGDARYEGDRELENPLAAVQMGLIYVNPEGPNGNPDPIASGRDVRETFARMAMNDYYVSRWPEVRSIEGAAQRVQEDTMRFAMIVEELGISLVDSLLTLLAFLPVLAALSGSVKSLPIVGVIPEPLVFAAILWSLFGTVLLAAAGMKLPNLAFRNQRVEAAYRKELVYGEDDGARADPITVAELFENVRKRYFTYYFHYVYFNVFRYMYSQADNVFVFLIMIPTVVAAKITFGIFNQIVSAFGQVSGSFQYLVQSWSTIIELLSIQKRLKAFEAAFEGRTLAGIEKEPEPVAIPGAKP</sequence>
<evidence type="ECO:0000256" key="7">
    <source>
        <dbReference type="ARBA" id="ARBA00023002"/>
    </source>
</evidence>
<keyword evidence="2" id="KW-0575">Peroxidase</keyword>
<dbReference type="GO" id="GO:0046872">
    <property type="term" value="F:metal ion binding"/>
    <property type="evidence" value="ECO:0007669"/>
    <property type="project" value="UniProtKB-KW"/>
</dbReference>
<proteinExistence type="predicted"/>
<organism evidence="11">
    <name type="scientific">mine drainage metagenome</name>
    <dbReference type="NCBI Taxonomy" id="410659"/>
    <lineage>
        <taxon>unclassified sequences</taxon>
        <taxon>metagenomes</taxon>
        <taxon>ecological metagenomes</taxon>
    </lineage>
</organism>
<accession>A0A1J5Q6S9</accession>
<evidence type="ECO:0000256" key="3">
    <source>
        <dbReference type="ARBA" id="ARBA00022617"/>
    </source>
</evidence>
<evidence type="ECO:0000256" key="1">
    <source>
        <dbReference type="ARBA" id="ARBA00001970"/>
    </source>
</evidence>
<dbReference type="EMBL" id="MLJW01002120">
    <property type="protein sequence ID" value="OIQ75588.1"/>
    <property type="molecule type" value="Genomic_DNA"/>
</dbReference>
<evidence type="ECO:0000256" key="4">
    <source>
        <dbReference type="ARBA" id="ARBA00022692"/>
    </source>
</evidence>
<feature type="transmembrane region" description="Helical" evidence="10">
    <location>
        <begin position="143"/>
        <end position="161"/>
    </location>
</feature>
<evidence type="ECO:0000313" key="11">
    <source>
        <dbReference type="EMBL" id="OIQ75588.1"/>
    </source>
</evidence>
<dbReference type="GO" id="GO:0070301">
    <property type="term" value="P:cellular response to hydrogen peroxide"/>
    <property type="evidence" value="ECO:0007669"/>
    <property type="project" value="TreeGrafter"/>
</dbReference>
<dbReference type="SUPFAM" id="SSF90123">
    <property type="entry name" value="ABC transporter transmembrane region"/>
    <property type="match status" value="1"/>
</dbReference>
<evidence type="ECO:0000256" key="9">
    <source>
        <dbReference type="ARBA" id="ARBA00023136"/>
    </source>
</evidence>
<dbReference type="InterPro" id="IPR009248">
    <property type="entry name" value="SbmA_BacA"/>
</dbReference>
<keyword evidence="4 10" id="KW-0812">Transmembrane</keyword>
<reference evidence="11" key="1">
    <citation type="submission" date="2016-10" db="EMBL/GenBank/DDBJ databases">
        <title>Sequence of Gallionella enrichment culture.</title>
        <authorList>
            <person name="Poehlein A."/>
            <person name="Muehling M."/>
            <person name="Daniel R."/>
        </authorList>
    </citation>
    <scope>NUCLEOTIDE SEQUENCE</scope>
</reference>
<dbReference type="InterPro" id="IPR010255">
    <property type="entry name" value="Haem_peroxidase_sf"/>
</dbReference>
<dbReference type="GO" id="GO:0016020">
    <property type="term" value="C:membrane"/>
    <property type="evidence" value="ECO:0007669"/>
    <property type="project" value="InterPro"/>
</dbReference>
<dbReference type="Gene3D" id="1.10.420.10">
    <property type="entry name" value="Peroxidase, domain 2"/>
    <property type="match status" value="1"/>
</dbReference>
<evidence type="ECO:0000256" key="6">
    <source>
        <dbReference type="ARBA" id="ARBA00022989"/>
    </source>
</evidence>
<name>A0A1J5Q6S9_9ZZZZ</name>
<dbReference type="GO" id="GO:0042744">
    <property type="term" value="P:hydrogen peroxide catabolic process"/>
    <property type="evidence" value="ECO:0007669"/>
    <property type="project" value="UniProtKB-KW"/>
</dbReference>
<dbReference type="InterPro" id="IPR000763">
    <property type="entry name" value="Catalase_peroxidase"/>
</dbReference>
<feature type="transmembrane region" description="Helical" evidence="10">
    <location>
        <begin position="181"/>
        <end position="201"/>
    </location>
</feature>
<feature type="transmembrane region" description="Helical" evidence="10">
    <location>
        <begin position="270"/>
        <end position="290"/>
    </location>
</feature>